<dbReference type="EMBL" id="JAAVMX010000007">
    <property type="protein sequence ID" value="KAF4506119.1"/>
    <property type="molecule type" value="Genomic_DNA"/>
</dbReference>
<protein>
    <submittedName>
        <fullName evidence="1">Uncharacterized protein</fullName>
    </submittedName>
</protein>
<comment type="caution">
    <text evidence="1">The sequence shown here is derived from an EMBL/GenBank/DDBJ whole genome shotgun (WGS) entry which is preliminary data.</text>
</comment>
<name>A0A8H4LV20_9HYPO</name>
<keyword evidence="2" id="KW-1185">Reference proteome</keyword>
<evidence type="ECO:0000313" key="1">
    <source>
        <dbReference type="EMBL" id="KAF4506119.1"/>
    </source>
</evidence>
<dbReference type="AlphaFoldDB" id="A0A8H4LV20"/>
<sequence length="98" mass="11258">MEFDVGTAALRMRNATEIYLARDTSYGNSRLWTNKCFVSGEEDCWSTKHTIKQRQEARARYLDQCYLTGAQDRGFAAYVEEHEGFGSDPADDCDEEEE</sequence>
<reference evidence="1 2" key="1">
    <citation type="journal article" date="2020" name="Genome Biol. Evol.">
        <title>A new high-quality draft genome assembly of the Chinese cordyceps Ophiocordyceps sinensis.</title>
        <authorList>
            <person name="Shu R."/>
            <person name="Zhang J."/>
            <person name="Meng Q."/>
            <person name="Zhang H."/>
            <person name="Zhou G."/>
            <person name="Li M."/>
            <person name="Wu P."/>
            <person name="Zhao Y."/>
            <person name="Chen C."/>
            <person name="Qin Q."/>
        </authorList>
    </citation>
    <scope>NUCLEOTIDE SEQUENCE [LARGE SCALE GENOMIC DNA]</scope>
    <source>
        <strain evidence="1 2">IOZ07</strain>
    </source>
</reference>
<evidence type="ECO:0000313" key="2">
    <source>
        <dbReference type="Proteomes" id="UP000557566"/>
    </source>
</evidence>
<dbReference type="Proteomes" id="UP000557566">
    <property type="component" value="Unassembled WGS sequence"/>
</dbReference>
<organism evidence="1 2">
    <name type="scientific">Ophiocordyceps sinensis</name>
    <dbReference type="NCBI Taxonomy" id="72228"/>
    <lineage>
        <taxon>Eukaryota</taxon>
        <taxon>Fungi</taxon>
        <taxon>Dikarya</taxon>
        <taxon>Ascomycota</taxon>
        <taxon>Pezizomycotina</taxon>
        <taxon>Sordariomycetes</taxon>
        <taxon>Hypocreomycetidae</taxon>
        <taxon>Hypocreales</taxon>
        <taxon>Ophiocordycipitaceae</taxon>
        <taxon>Ophiocordyceps</taxon>
    </lineage>
</organism>
<gene>
    <name evidence="1" type="ORF">G6O67_006236</name>
</gene>
<proteinExistence type="predicted"/>
<accession>A0A8H4LV20</accession>